<keyword evidence="4" id="KW-1185">Reference proteome</keyword>
<dbReference type="InterPro" id="IPR041492">
    <property type="entry name" value="HAD_2"/>
</dbReference>
<dbReference type="GO" id="GO:0006281">
    <property type="term" value="P:DNA repair"/>
    <property type="evidence" value="ECO:0007669"/>
    <property type="project" value="TreeGrafter"/>
</dbReference>
<dbReference type="Gene3D" id="1.10.150.240">
    <property type="entry name" value="Putative phosphatase, domain 2"/>
    <property type="match status" value="1"/>
</dbReference>
<dbReference type="SFLD" id="SFLDS00003">
    <property type="entry name" value="Haloacid_Dehalogenase"/>
    <property type="match status" value="1"/>
</dbReference>
<comment type="similarity">
    <text evidence="1">Belongs to the HAD-like hydrolase superfamily.</text>
</comment>
<name>A0A2A2HDU2_9EURY</name>
<dbReference type="AlphaFoldDB" id="A0A2A2HDU2"/>
<dbReference type="PANTHER" id="PTHR43434:SF1">
    <property type="entry name" value="PHOSPHOGLYCOLATE PHOSPHATASE"/>
    <property type="match status" value="1"/>
</dbReference>
<dbReference type="Pfam" id="PF13419">
    <property type="entry name" value="HAD_2"/>
    <property type="match status" value="1"/>
</dbReference>
<dbReference type="EMBL" id="LWMS01000031">
    <property type="protein sequence ID" value="PWL08078.1"/>
    <property type="molecule type" value="Genomic_DNA"/>
</dbReference>
<evidence type="ECO:0000256" key="1">
    <source>
        <dbReference type="ARBA" id="ARBA00007958"/>
    </source>
</evidence>
<keyword evidence="3" id="KW-0378">Hydrolase</keyword>
<dbReference type="NCBIfam" id="TIGR01549">
    <property type="entry name" value="HAD-SF-IA-v1"/>
    <property type="match status" value="1"/>
</dbReference>
<dbReference type="RefSeq" id="WP_095608485.1">
    <property type="nucleotide sequence ID" value="NZ_LMVN01000011.1"/>
</dbReference>
<dbReference type="GO" id="GO:0008967">
    <property type="term" value="F:phosphoglycolate phosphatase activity"/>
    <property type="evidence" value="ECO:0007669"/>
    <property type="project" value="UniProtKB-EC"/>
</dbReference>
<comment type="caution">
    <text evidence="2">The sequence shown here is derived from an EMBL/GenBank/DDBJ whole genome shotgun (WGS) entry which is preliminary data.</text>
</comment>
<gene>
    <name evidence="3" type="primary">gph_2</name>
    <name evidence="2" type="ORF">ASJ82_07955</name>
    <name evidence="3" type="ORF">MSCUN_10090</name>
</gene>
<evidence type="ECO:0000313" key="4">
    <source>
        <dbReference type="Proteomes" id="UP000217528"/>
    </source>
</evidence>
<dbReference type="EC" id="3.1.3.18" evidence="3"/>
<dbReference type="Proteomes" id="UP000217528">
    <property type="component" value="Unassembled WGS sequence"/>
</dbReference>
<dbReference type="InterPro" id="IPR023198">
    <property type="entry name" value="PGP-like_dom2"/>
</dbReference>
<evidence type="ECO:0000313" key="3">
    <source>
        <dbReference type="EMBL" id="PWL08078.1"/>
    </source>
</evidence>
<dbReference type="InterPro" id="IPR023214">
    <property type="entry name" value="HAD_sf"/>
</dbReference>
<dbReference type="GO" id="GO:0005829">
    <property type="term" value="C:cytosol"/>
    <property type="evidence" value="ECO:0007669"/>
    <property type="project" value="TreeGrafter"/>
</dbReference>
<accession>A0A2A2HDU2</accession>
<proteinExistence type="inferred from homology"/>
<dbReference type="OrthoDB" id="31229at2157"/>
<dbReference type="SFLD" id="SFLDG01129">
    <property type="entry name" value="C1.5:_HAD__Beta-PGM__Phosphata"/>
    <property type="match status" value="1"/>
</dbReference>
<organism evidence="2 4">
    <name type="scientific">Methanosphaera cuniculi</name>
    <dbReference type="NCBI Taxonomy" id="1077256"/>
    <lineage>
        <taxon>Archaea</taxon>
        <taxon>Methanobacteriati</taxon>
        <taxon>Methanobacteriota</taxon>
        <taxon>Methanomada group</taxon>
        <taxon>Methanobacteria</taxon>
        <taxon>Methanobacteriales</taxon>
        <taxon>Methanobacteriaceae</taxon>
        <taxon>Methanosphaera</taxon>
    </lineage>
</organism>
<dbReference type="InterPro" id="IPR050155">
    <property type="entry name" value="HAD-like_hydrolase_sf"/>
</dbReference>
<dbReference type="SUPFAM" id="SSF56784">
    <property type="entry name" value="HAD-like"/>
    <property type="match status" value="1"/>
</dbReference>
<dbReference type="EMBL" id="LMVN01000011">
    <property type="protein sequence ID" value="PAV07599.1"/>
    <property type="molecule type" value="Genomic_DNA"/>
</dbReference>
<evidence type="ECO:0000313" key="2">
    <source>
        <dbReference type="EMBL" id="PAV07599.1"/>
    </source>
</evidence>
<dbReference type="InterPro" id="IPR006439">
    <property type="entry name" value="HAD-SF_hydro_IA"/>
</dbReference>
<dbReference type="PANTHER" id="PTHR43434">
    <property type="entry name" value="PHOSPHOGLYCOLATE PHOSPHATASE"/>
    <property type="match status" value="1"/>
</dbReference>
<evidence type="ECO:0000313" key="5">
    <source>
        <dbReference type="Proteomes" id="UP000246004"/>
    </source>
</evidence>
<dbReference type="Proteomes" id="UP000246004">
    <property type="component" value="Unassembled WGS sequence"/>
</dbReference>
<sequence>MKQKLYIFDYDGMLQDTIVDSIHCVNLALKKHNKKPYTKNPKNMIYREFREYLYENGGGKDSPLYNTYLQIYEKCEKPNTKPYSGIIKVLKQLQNQENTTLAICSNKDQKELERSIKKHYSTINFKYISGHIKGIPDKPDPTRLNEIIQKTQTKRENVVYLGDKDNDIKVAQNAKIKMILNTWGEGNPEDYKHPYPTQIINKPEEILKIKI</sequence>
<dbReference type="Gene3D" id="3.40.50.1000">
    <property type="entry name" value="HAD superfamily/HAD-like"/>
    <property type="match status" value="1"/>
</dbReference>
<reference evidence="2 4" key="2">
    <citation type="journal article" date="2017" name="BMC Genomics">
        <title>Genomic analysis of methanogenic archaea reveals a shift towards energy conservation.</title>
        <authorList>
            <person name="Gilmore S.P."/>
            <person name="Henske J.K."/>
            <person name="Sexton J.A."/>
            <person name="Solomon K.V."/>
            <person name="Seppala S."/>
            <person name="Yoo J.I."/>
            <person name="Huyett L.M."/>
            <person name="Pressman A."/>
            <person name="Cogan J.Z."/>
            <person name="Kivenson V."/>
            <person name="Peng X."/>
            <person name="Tan Y."/>
            <person name="Valentine D.L."/>
            <person name="O'Malley M.A."/>
        </authorList>
    </citation>
    <scope>NUCLEOTIDE SEQUENCE [LARGE SCALE GENOMIC DNA]</scope>
    <source>
        <strain evidence="2 4">1R-7</strain>
    </source>
</reference>
<reference evidence="3 5" key="1">
    <citation type="submission" date="2016-04" db="EMBL/GenBank/DDBJ databases">
        <title>Genome sequence of Methanosphaera cuniculi DSM 4103.</title>
        <authorList>
            <person name="Poehlein A."/>
            <person name="Seedorf H."/>
            <person name="Daniel R."/>
        </authorList>
    </citation>
    <scope>NUCLEOTIDE SEQUENCE [LARGE SCALE GENOMIC DNA]</scope>
    <source>
        <strain evidence="3 5">DSM 4103</strain>
    </source>
</reference>
<dbReference type="InterPro" id="IPR036412">
    <property type="entry name" value="HAD-like_sf"/>
</dbReference>
<protein>
    <submittedName>
        <fullName evidence="3">Phosphoglycolate phosphatase</fullName>
        <ecNumber evidence="3">3.1.3.18</ecNumber>
    </submittedName>
</protein>